<dbReference type="RefSeq" id="WP_108343737.1">
    <property type="nucleotide sequence ID" value="NZ_PYXZ01000002.1"/>
</dbReference>
<evidence type="ECO:0000256" key="1">
    <source>
        <dbReference type="SAM" id="SignalP"/>
    </source>
</evidence>
<dbReference type="EMBL" id="PYXZ01000002">
    <property type="protein sequence ID" value="PUA81855.1"/>
    <property type="molecule type" value="Genomic_DNA"/>
</dbReference>
<dbReference type="InterPro" id="IPR056303">
    <property type="entry name" value="AMIN-like"/>
</dbReference>
<evidence type="ECO:0000259" key="2">
    <source>
        <dbReference type="Pfam" id="PF24837"/>
    </source>
</evidence>
<name>A0A2R7YZP3_9ACTN</name>
<dbReference type="Pfam" id="PF24837">
    <property type="entry name" value="AMIN-like"/>
    <property type="match status" value="1"/>
</dbReference>
<accession>A0A2R7YZP3</accession>
<sequence length="162" mass="17366">MRMRILAIVVAVLAALLTAPAGGNAAVAPSAAPRAVDVVDLRFATHPGFDRVVIDLRGGATPEFRDGRSRRFFFEGSGKPVPIRGAAGVWLSITGNGHDAAGNNIFRGPRLARPGFPTLKALALTGDFEGQVTFVFALRHRADYTVRHLSGPSRLVIDFQHR</sequence>
<dbReference type="Proteomes" id="UP000244867">
    <property type="component" value="Unassembled WGS sequence"/>
</dbReference>
<evidence type="ECO:0000313" key="3">
    <source>
        <dbReference type="EMBL" id="PUA81855.1"/>
    </source>
</evidence>
<comment type="caution">
    <text evidence="3">The sequence shown here is derived from an EMBL/GenBank/DDBJ whole genome shotgun (WGS) entry which is preliminary data.</text>
</comment>
<evidence type="ECO:0000313" key="4">
    <source>
        <dbReference type="Proteomes" id="UP000244867"/>
    </source>
</evidence>
<protein>
    <recommendedName>
        <fullName evidence="2">AMIN-like domain-containing protein</fullName>
    </recommendedName>
</protein>
<feature type="domain" description="AMIN-like" evidence="2">
    <location>
        <begin position="38"/>
        <end position="161"/>
    </location>
</feature>
<keyword evidence="1" id="KW-0732">Signal</keyword>
<gene>
    <name evidence="3" type="ORF">C7S10_07310</name>
</gene>
<dbReference type="AlphaFoldDB" id="A0A2R7YZP3"/>
<dbReference type="OrthoDB" id="3393679at2"/>
<proteinExistence type="predicted"/>
<feature type="chain" id="PRO_5015360447" description="AMIN-like domain-containing protein" evidence="1">
    <location>
        <begin position="26"/>
        <end position="162"/>
    </location>
</feature>
<feature type="signal peptide" evidence="1">
    <location>
        <begin position="1"/>
        <end position="25"/>
    </location>
</feature>
<keyword evidence="4" id="KW-1185">Reference proteome</keyword>
<organism evidence="3 4">
    <name type="scientific">Nocardioides currus</name>
    <dbReference type="NCBI Taxonomy" id="2133958"/>
    <lineage>
        <taxon>Bacteria</taxon>
        <taxon>Bacillati</taxon>
        <taxon>Actinomycetota</taxon>
        <taxon>Actinomycetes</taxon>
        <taxon>Propionibacteriales</taxon>
        <taxon>Nocardioidaceae</taxon>
        <taxon>Nocardioides</taxon>
    </lineage>
</organism>
<reference evidence="3 4" key="1">
    <citation type="submission" date="2018-03" db="EMBL/GenBank/DDBJ databases">
        <authorList>
            <person name="Keele B.F."/>
        </authorList>
    </citation>
    <scope>NUCLEOTIDE SEQUENCE [LARGE SCALE GENOMIC DNA]</scope>
    <source>
        <strain evidence="3 4">IB-3</strain>
    </source>
</reference>